<evidence type="ECO:0000256" key="2">
    <source>
        <dbReference type="RuleBase" id="RU000682"/>
    </source>
</evidence>
<keyword evidence="1 2" id="KW-0539">Nucleus</keyword>
<dbReference type="PROSITE" id="PS50071">
    <property type="entry name" value="HOMEOBOX_2"/>
    <property type="match status" value="1"/>
</dbReference>
<dbReference type="CDD" id="cd00086">
    <property type="entry name" value="homeodomain"/>
    <property type="match status" value="1"/>
</dbReference>
<feature type="region of interest" description="Disordered" evidence="3">
    <location>
        <begin position="445"/>
        <end position="484"/>
    </location>
</feature>
<evidence type="ECO:0000259" key="5">
    <source>
        <dbReference type="PROSITE" id="PS51061"/>
    </source>
</evidence>
<keyword evidence="1 2" id="KW-0371">Homeobox</keyword>
<feature type="compositionally biased region" description="Polar residues" evidence="3">
    <location>
        <begin position="260"/>
        <end position="283"/>
    </location>
</feature>
<feature type="compositionally biased region" description="Low complexity" evidence="3">
    <location>
        <begin position="199"/>
        <end position="217"/>
    </location>
</feature>
<dbReference type="Pfam" id="PF00046">
    <property type="entry name" value="Homeodomain"/>
    <property type="match status" value="1"/>
</dbReference>
<dbReference type="Gene3D" id="3.30.1370.50">
    <property type="entry name" value="R3H-like domain"/>
    <property type="match status" value="1"/>
</dbReference>
<dbReference type="GO" id="GO:0003677">
    <property type="term" value="F:DNA binding"/>
    <property type="evidence" value="ECO:0007669"/>
    <property type="project" value="UniProtKB-UniRule"/>
</dbReference>
<accession>A0A2J6Q285</accession>
<feature type="region of interest" description="Disordered" evidence="3">
    <location>
        <begin position="260"/>
        <end position="297"/>
    </location>
</feature>
<dbReference type="SUPFAM" id="SSF46689">
    <property type="entry name" value="Homeodomain-like"/>
    <property type="match status" value="1"/>
</dbReference>
<evidence type="ECO:0008006" key="8">
    <source>
        <dbReference type="Google" id="ProtNLM"/>
    </source>
</evidence>
<dbReference type="InterPro" id="IPR001356">
    <property type="entry name" value="HD"/>
</dbReference>
<dbReference type="SMART" id="SM00389">
    <property type="entry name" value="HOX"/>
    <property type="match status" value="1"/>
</dbReference>
<dbReference type="EMBL" id="KZ613485">
    <property type="protein sequence ID" value="PMD20387.1"/>
    <property type="molecule type" value="Genomic_DNA"/>
</dbReference>
<dbReference type="Proteomes" id="UP000235672">
    <property type="component" value="Unassembled WGS sequence"/>
</dbReference>
<reference evidence="6 7" key="1">
    <citation type="submission" date="2016-05" db="EMBL/GenBank/DDBJ databases">
        <title>A degradative enzymes factory behind the ericoid mycorrhizal symbiosis.</title>
        <authorList>
            <consortium name="DOE Joint Genome Institute"/>
            <person name="Martino E."/>
            <person name="Morin E."/>
            <person name="Grelet G."/>
            <person name="Kuo A."/>
            <person name="Kohler A."/>
            <person name="Daghino S."/>
            <person name="Barry K."/>
            <person name="Choi C."/>
            <person name="Cichocki N."/>
            <person name="Clum A."/>
            <person name="Copeland A."/>
            <person name="Hainaut M."/>
            <person name="Haridas S."/>
            <person name="Labutti K."/>
            <person name="Lindquist E."/>
            <person name="Lipzen A."/>
            <person name="Khouja H.-R."/>
            <person name="Murat C."/>
            <person name="Ohm R."/>
            <person name="Olson A."/>
            <person name="Spatafora J."/>
            <person name="Veneault-Fourrey C."/>
            <person name="Henrissat B."/>
            <person name="Grigoriev I."/>
            <person name="Martin F."/>
            <person name="Perotto S."/>
        </authorList>
    </citation>
    <scope>NUCLEOTIDE SEQUENCE [LARGE SCALE GENOMIC DNA]</scope>
    <source>
        <strain evidence="6 7">UAMH 7357</strain>
    </source>
</reference>
<dbReference type="AlphaFoldDB" id="A0A2J6Q285"/>
<keyword evidence="7" id="KW-1185">Reference proteome</keyword>
<dbReference type="InterPro" id="IPR009057">
    <property type="entry name" value="Homeodomain-like_sf"/>
</dbReference>
<sequence>MDNLNEAAHDPFLVLPYRNECLFCDGLDQNCIGCHDFSPDPNMEAASTVESLQACPFPEFDAESSAFSPAANPSELGKNAPVSQEQHNYIDLFTPWGDWNNRTSLPTSGGNTSINFSLDPLGVNVDNGPIPTFRRRTKSKSQVAALKGWFEENQNPTPAELAEYAQWTGLDKSQVRDWFANQRRPGRRLNASCASQPQTTKAISIPTPPIKISTPSKGEMNSITKRLCEVPNASETMLDRWRSSPPDEEPATFTAIQKALSTSQTSKRVSKLPTNGKSNQSRSVPMEPLEGNKPPTATTIKFDGIPESLYEDFFVEFMHLLEHHNLPQPYNITWRVDESATIRNTNVWYHDRHTAEAVTSVITIENSSKDGIPKKYVAFYHRLELQAAEVDPLDNCDDPSNYVRCPSWHGIPQQDPEHSVSDVRFGLTNNEIELLQQYRQEGAYSAAGSARSSRAPSAASSQSRRRIYKNRYRRSRKKDYQAPDPHVLQDAAGWSFTETLLAFVEEGHKETLEFPSTLTKTDRQNVRKLVRYIGLRSRTYCNGQNRWIVVRNTEITDTCSSGSSASEGARPWKEEPNRIQCTFCNVKLDHSYSWAERETAWHKPKQEWSVVVRDTMASTTRPPASSVAKCSPARQNSSITRAVLIAQN</sequence>
<name>A0A2J6Q285_9HELO</name>
<feature type="compositionally biased region" description="Basic residues" evidence="3">
    <location>
        <begin position="463"/>
        <end position="477"/>
    </location>
</feature>
<dbReference type="Gene3D" id="1.10.10.60">
    <property type="entry name" value="Homeodomain-like"/>
    <property type="match status" value="1"/>
</dbReference>
<evidence type="ECO:0000256" key="1">
    <source>
        <dbReference type="PROSITE-ProRule" id="PRU00108"/>
    </source>
</evidence>
<evidence type="ECO:0000256" key="3">
    <source>
        <dbReference type="SAM" id="MobiDB-lite"/>
    </source>
</evidence>
<keyword evidence="1 2" id="KW-0238">DNA-binding</keyword>
<dbReference type="OrthoDB" id="10056939at2759"/>
<gene>
    <name evidence="6" type="ORF">NA56DRAFT_180318</name>
</gene>
<dbReference type="SUPFAM" id="SSF82708">
    <property type="entry name" value="R3H domain"/>
    <property type="match status" value="1"/>
</dbReference>
<feature type="region of interest" description="Disordered" evidence="3">
    <location>
        <begin position="187"/>
        <end position="220"/>
    </location>
</feature>
<evidence type="ECO:0000313" key="6">
    <source>
        <dbReference type="EMBL" id="PMD20387.1"/>
    </source>
</evidence>
<organism evidence="6 7">
    <name type="scientific">Hyaloscypha hepaticicola</name>
    <dbReference type="NCBI Taxonomy" id="2082293"/>
    <lineage>
        <taxon>Eukaryota</taxon>
        <taxon>Fungi</taxon>
        <taxon>Dikarya</taxon>
        <taxon>Ascomycota</taxon>
        <taxon>Pezizomycotina</taxon>
        <taxon>Leotiomycetes</taxon>
        <taxon>Helotiales</taxon>
        <taxon>Hyaloscyphaceae</taxon>
        <taxon>Hyaloscypha</taxon>
    </lineage>
</organism>
<feature type="domain" description="Homeobox" evidence="4">
    <location>
        <begin position="134"/>
        <end position="189"/>
    </location>
</feature>
<comment type="subcellular location">
    <subcellularLocation>
        <location evidence="1 2">Nucleus</location>
    </subcellularLocation>
</comment>
<proteinExistence type="predicted"/>
<dbReference type="InterPro" id="IPR001374">
    <property type="entry name" value="R3H_dom"/>
</dbReference>
<feature type="domain" description="R3H" evidence="5">
    <location>
        <begin position="490"/>
        <end position="554"/>
    </location>
</feature>
<dbReference type="PROSITE" id="PS51061">
    <property type="entry name" value="R3H"/>
    <property type="match status" value="1"/>
</dbReference>
<evidence type="ECO:0000259" key="4">
    <source>
        <dbReference type="PROSITE" id="PS50071"/>
    </source>
</evidence>
<protein>
    <recommendedName>
        <fullName evidence="8">Homeobox domain-containing protein</fullName>
    </recommendedName>
</protein>
<dbReference type="STRING" id="1745343.A0A2J6Q285"/>
<dbReference type="GO" id="GO:0005634">
    <property type="term" value="C:nucleus"/>
    <property type="evidence" value="ECO:0007669"/>
    <property type="project" value="UniProtKB-SubCell"/>
</dbReference>
<feature type="compositionally biased region" description="Low complexity" evidence="3">
    <location>
        <begin position="445"/>
        <end position="462"/>
    </location>
</feature>
<feature type="DNA-binding region" description="Homeobox" evidence="1">
    <location>
        <begin position="136"/>
        <end position="190"/>
    </location>
</feature>
<dbReference type="InterPro" id="IPR036867">
    <property type="entry name" value="R3H_dom_sf"/>
</dbReference>
<evidence type="ECO:0000313" key="7">
    <source>
        <dbReference type="Proteomes" id="UP000235672"/>
    </source>
</evidence>